<proteinExistence type="predicted"/>
<organism evidence="2 3">
    <name type="scientific">Pseudoduganella namucuonensis</name>
    <dbReference type="NCBI Taxonomy" id="1035707"/>
    <lineage>
        <taxon>Bacteria</taxon>
        <taxon>Pseudomonadati</taxon>
        <taxon>Pseudomonadota</taxon>
        <taxon>Betaproteobacteria</taxon>
        <taxon>Burkholderiales</taxon>
        <taxon>Oxalobacteraceae</taxon>
        <taxon>Telluria group</taxon>
        <taxon>Pseudoduganella</taxon>
    </lineage>
</organism>
<accession>A0A1I7M6C7</accession>
<feature type="chain" id="PRO_5011544875" evidence="1">
    <location>
        <begin position="22"/>
        <end position="241"/>
    </location>
</feature>
<gene>
    <name evidence="2" type="ORF">SAMN05216552_10664</name>
</gene>
<evidence type="ECO:0000313" key="3">
    <source>
        <dbReference type="Proteomes" id="UP000199391"/>
    </source>
</evidence>
<reference evidence="3" key="1">
    <citation type="submission" date="2016-10" db="EMBL/GenBank/DDBJ databases">
        <authorList>
            <person name="Varghese N."/>
            <person name="Submissions S."/>
        </authorList>
    </citation>
    <scope>NUCLEOTIDE SEQUENCE [LARGE SCALE GENOMIC DNA]</scope>
    <source>
        <strain evidence="3">CGMCC 1.11014</strain>
    </source>
</reference>
<dbReference type="Proteomes" id="UP000199391">
    <property type="component" value="Unassembled WGS sequence"/>
</dbReference>
<dbReference type="EMBL" id="FPBO01000066">
    <property type="protein sequence ID" value="SFV17511.1"/>
    <property type="molecule type" value="Genomic_DNA"/>
</dbReference>
<name>A0A1I7M6C7_9BURK</name>
<dbReference type="STRING" id="1035707.SAMN05216552_10664"/>
<sequence length="241" mass="26334">MKRILSALLALGAVYHGAAVADGGDIVFIAPTNHTMPMARFEEGRLAGGLLKELGELMAVRMGLRARFLSVPSRRVGEVLTAGGADALCYVLPAWIDGDYHWSKPFLPNAGVVAARPEAPVIGALEQLAGIKVGTVNGYRYPDLERALGKRFAREDAPTMELNFRKLVVGRMRYAIMEQTTLDYQLRKNPALKLRKDLQFSSFQTQCAFARNSAIPYARAALAIEQLVADGSIAALLARYR</sequence>
<dbReference type="SUPFAM" id="SSF53850">
    <property type="entry name" value="Periplasmic binding protein-like II"/>
    <property type="match status" value="1"/>
</dbReference>
<evidence type="ECO:0000256" key="1">
    <source>
        <dbReference type="SAM" id="SignalP"/>
    </source>
</evidence>
<dbReference type="AlphaFoldDB" id="A0A1I7M6C7"/>
<keyword evidence="3" id="KW-1185">Reference proteome</keyword>
<evidence type="ECO:0000313" key="2">
    <source>
        <dbReference type="EMBL" id="SFV17511.1"/>
    </source>
</evidence>
<keyword evidence="1" id="KW-0732">Signal</keyword>
<dbReference type="OrthoDB" id="8885114at2"/>
<feature type="signal peptide" evidence="1">
    <location>
        <begin position="1"/>
        <end position="21"/>
    </location>
</feature>
<protein>
    <submittedName>
        <fullName evidence="2">Amino acid ABC transporter substrate-binding protein, PAAT family</fullName>
    </submittedName>
</protein>
<dbReference type="Gene3D" id="3.40.190.10">
    <property type="entry name" value="Periplasmic binding protein-like II"/>
    <property type="match status" value="2"/>
</dbReference>
<dbReference type="RefSeq" id="WP_093561456.1">
    <property type="nucleotide sequence ID" value="NZ_FPBO01000066.1"/>
</dbReference>